<evidence type="ECO:0000313" key="2">
    <source>
        <dbReference type="EMBL" id="KAK7801419.1"/>
    </source>
</evidence>
<accession>A0AAW0HI03</accession>
<evidence type="ECO:0000313" key="3">
    <source>
        <dbReference type="Proteomes" id="UP001488838"/>
    </source>
</evidence>
<keyword evidence="3" id="KW-1185">Reference proteome</keyword>
<dbReference type="AlphaFoldDB" id="A0AAW0HI03"/>
<reference evidence="2 3" key="1">
    <citation type="journal article" date="2023" name="bioRxiv">
        <title>Conserved and derived expression patterns and positive selection on dental genes reveal complex evolutionary context of ever-growing rodent molars.</title>
        <authorList>
            <person name="Calamari Z.T."/>
            <person name="Song A."/>
            <person name="Cohen E."/>
            <person name="Akter M."/>
            <person name="Roy R.D."/>
            <person name="Hallikas O."/>
            <person name="Christensen M.M."/>
            <person name="Li P."/>
            <person name="Marangoni P."/>
            <person name="Jernvall J."/>
            <person name="Klein O.D."/>
        </authorList>
    </citation>
    <scope>NUCLEOTIDE SEQUENCE [LARGE SCALE GENOMIC DNA]</scope>
    <source>
        <strain evidence="2">V071</strain>
    </source>
</reference>
<gene>
    <name evidence="2" type="ORF">U0070_027261</name>
</gene>
<dbReference type="EMBL" id="JBBHLL010000505">
    <property type="protein sequence ID" value="KAK7801419.1"/>
    <property type="molecule type" value="Genomic_DNA"/>
</dbReference>
<sequence>NIGKHRLHESELITMRVSGQTNLILVALGQGPRTADIYQVARKVSFRHRGATQRGSPGPPAQPHPHEQQHRQEEERRHRCQGNDQVERKQVVIVLRGVERHLRQRQVGLREAIHQQHMQSDTGRPRRITIVLDQQQQPVLGRIALTQQPGGAHLAIVSPHVEQPWLRGLQQLERQPGVLSRVSVHCHHLGDQVAGLCRPGQQLCEGRRGVLQRVEHKGRIVVGVQHLHAHQCLATECGRALVCGPHAELEGLQGLIVQRPECEQLSAVGIDGDERGEVQLRVVGWQQRVGNVGIGA</sequence>
<name>A0AAW0HI03_MYOGA</name>
<organism evidence="2 3">
    <name type="scientific">Myodes glareolus</name>
    <name type="common">Bank vole</name>
    <name type="synonym">Clethrionomys glareolus</name>
    <dbReference type="NCBI Taxonomy" id="447135"/>
    <lineage>
        <taxon>Eukaryota</taxon>
        <taxon>Metazoa</taxon>
        <taxon>Chordata</taxon>
        <taxon>Craniata</taxon>
        <taxon>Vertebrata</taxon>
        <taxon>Euteleostomi</taxon>
        <taxon>Mammalia</taxon>
        <taxon>Eutheria</taxon>
        <taxon>Euarchontoglires</taxon>
        <taxon>Glires</taxon>
        <taxon>Rodentia</taxon>
        <taxon>Myomorpha</taxon>
        <taxon>Muroidea</taxon>
        <taxon>Cricetidae</taxon>
        <taxon>Arvicolinae</taxon>
        <taxon>Myodes</taxon>
    </lineage>
</organism>
<comment type="caution">
    <text evidence="2">The sequence shown here is derived from an EMBL/GenBank/DDBJ whole genome shotgun (WGS) entry which is preliminary data.</text>
</comment>
<feature type="compositionally biased region" description="Basic and acidic residues" evidence="1">
    <location>
        <begin position="64"/>
        <end position="77"/>
    </location>
</feature>
<evidence type="ECO:0000256" key="1">
    <source>
        <dbReference type="SAM" id="MobiDB-lite"/>
    </source>
</evidence>
<proteinExistence type="predicted"/>
<feature type="region of interest" description="Disordered" evidence="1">
    <location>
        <begin position="47"/>
        <end position="83"/>
    </location>
</feature>
<feature type="non-terminal residue" evidence="2">
    <location>
        <position position="1"/>
    </location>
</feature>
<dbReference type="Proteomes" id="UP001488838">
    <property type="component" value="Unassembled WGS sequence"/>
</dbReference>
<protein>
    <submittedName>
        <fullName evidence="2">Uncharacterized protein</fullName>
    </submittedName>
</protein>